<name>A0A822Y441_NELNU</name>
<protein>
    <submittedName>
        <fullName evidence="1">Uncharacterized protein</fullName>
    </submittedName>
</protein>
<accession>A0A822Y441</accession>
<comment type="caution">
    <text evidence="1">The sequence shown here is derived from an EMBL/GenBank/DDBJ whole genome shotgun (WGS) entry which is preliminary data.</text>
</comment>
<keyword evidence="2" id="KW-1185">Reference proteome</keyword>
<dbReference type="Proteomes" id="UP000607653">
    <property type="component" value="Unassembled WGS sequence"/>
</dbReference>
<organism evidence="1 2">
    <name type="scientific">Nelumbo nucifera</name>
    <name type="common">Sacred lotus</name>
    <dbReference type="NCBI Taxonomy" id="4432"/>
    <lineage>
        <taxon>Eukaryota</taxon>
        <taxon>Viridiplantae</taxon>
        <taxon>Streptophyta</taxon>
        <taxon>Embryophyta</taxon>
        <taxon>Tracheophyta</taxon>
        <taxon>Spermatophyta</taxon>
        <taxon>Magnoliopsida</taxon>
        <taxon>Proteales</taxon>
        <taxon>Nelumbonaceae</taxon>
        <taxon>Nelumbo</taxon>
    </lineage>
</organism>
<reference evidence="1 2" key="1">
    <citation type="journal article" date="2020" name="Mol. Biol. Evol.">
        <title>Distinct Expression and Methylation Patterns for Genes with Different Fates following a Single Whole-Genome Duplication in Flowering Plants.</title>
        <authorList>
            <person name="Shi T."/>
            <person name="Rahmani R.S."/>
            <person name="Gugger P.F."/>
            <person name="Wang M."/>
            <person name="Li H."/>
            <person name="Zhang Y."/>
            <person name="Li Z."/>
            <person name="Wang Q."/>
            <person name="Van de Peer Y."/>
            <person name="Marchal K."/>
            <person name="Chen J."/>
        </authorList>
    </citation>
    <scope>NUCLEOTIDE SEQUENCE [LARGE SCALE GENOMIC DNA]</scope>
    <source>
        <tissue evidence="1">Leaf</tissue>
    </source>
</reference>
<proteinExistence type="predicted"/>
<evidence type="ECO:0000313" key="1">
    <source>
        <dbReference type="EMBL" id="DAD25986.1"/>
    </source>
</evidence>
<evidence type="ECO:0000313" key="2">
    <source>
        <dbReference type="Proteomes" id="UP000607653"/>
    </source>
</evidence>
<sequence>MESLIDGDSAAAAADAAMAPTSIPSSRLSRLVESLKLEQKFQRMRFECLKKSTRANYRIIEKEKSTVICSVAASADRVQRRSGSAPHFSCFQITRTSKGETRKFTFTLLSPSGPSIMIIDNTVI</sequence>
<dbReference type="EMBL" id="DUZY01000002">
    <property type="protein sequence ID" value="DAD25986.1"/>
    <property type="molecule type" value="Genomic_DNA"/>
</dbReference>
<gene>
    <name evidence="1" type="ORF">HUJ06_027454</name>
</gene>
<dbReference type="AlphaFoldDB" id="A0A822Y441"/>